<sequence length="308" mass="32692">MKVRVLGAAAGGGFPQWNCGCANCRRARTGDPQAKPRTQASLAVSADGDRWVLLNASPDLPNQINQAPCLHPKPGMLRGSPIAAVVLTGADVDCITGLLSLREGHEFGLYGPASVLDILHRNVIFDVLPGPRVPRRVLDAGATEEIRDARGEPLGLTVTPFRVGGKVPLYTEASDNIEELLSPDAVIGLDITDATGHRLVFIPGCNAVTDALRIRVDGADLLFFDGTLWHDNEMINAGLGHKSGTRMGHISVSGETGTIASFAPVKLGRRILIHINNTNPILCDDSSEAAQVRAAGWEVAYDGMEVTT</sequence>
<gene>
    <name evidence="6" type="primary">pqqB</name>
    <name evidence="8" type="ORF">HNP71_000405</name>
</gene>
<dbReference type="SUPFAM" id="SSF56281">
    <property type="entry name" value="Metallo-hydrolase/oxidoreductase"/>
    <property type="match status" value="1"/>
</dbReference>
<proteinExistence type="inferred from homology"/>
<keyword evidence="5 6" id="KW-0884">PQQ biosynthesis</keyword>
<dbReference type="Gene3D" id="3.60.15.10">
    <property type="entry name" value="Ribonuclease Z/Hydroxyacylglutathione hydrolase-like"/>
    <property type="match status" value="1"/>
</dbReference>
<evidence type="ECO:0000313" key="9">
    <source>
        <dbReference type="Proteomes" id="UP000553706"/>
    </source>
</evidence>
<evidence type="ECO:0000256" key="4">
    <source>
        <dbReference type="ARBA" id="ARBA00022448"/>
    </source>
</evidence>
<comment type="function">
    <text evidence="6">May be involved in the transport of PQQ or its precursor to the periplasm.</text>
</comment>
<dbReference type="Pfam" id="PF12706">
    <property type="entry name" value="Lactamase_B_2"/>
    <property type="match status" value="1"/>
</dbReference>
<evidence type="ECO:0000313" key="8">
    <source>
        <dbReference type="EMBL" id="MBB5372181.1"/>
    </source>
</evidence>
<keyword evidence="9" id="KW-1185">Reference proteome</keyword>
<dbReference type="AlphaFoldDB" id="A0A840VKS8"/>
<reference evidence="8 9" key="1">
    <citation type="submission" date="2020-08" db="EMBL/GenBank/DDBJ databases">
        <title>Genomic Encyclopedia of Type Strains, Phase IV (KMG-IV): sequencing the most valuable type-strain genomes for metagenomic binning, comparative biology and taxonomic classification.</title>
        <authorList>
            <person name="Goeker M."/>
        </authorList>
    </citation>
    <scope>NUCLEOTIDE SEQUENCE [LARGE SCALE GENOMIC DNA]</scope>
    <source>
        <strain evidence="8 9">DSM 27026</strain>
    </source>
</reference>
<dbReference type="HAMAP" id="MF_00653">
    <property type="entry name" value="PQQ_syn_PqqB"/>
    <property type="match status" value="1"/>
</dbReference>
<dbReference type="GO" id="GO:0018189">
    <property type="term" value="P:pyrroloquinoline quinone biosynthetic process"/>
    <property type="evidence" value="ECO:0007669"/>
    <property type="project" value="UniProtKB-UniRule"/>
</dbReference>
<dbReference type="InterPro" id="IPR001279">
    <property type="entry name" value="Metallo-B-lactamas"/>
</dbReference>
<evidence type="ECO:0000256" key="6">
    <source>
        <dbReference type="HAMAP-Rule" id="MF_00653"/>
    </source>
</evidence>
<protein>
    <recommendedName>
        <fullName evidence="3 6">Coenzyme PQQ synthesis protein B</fullName>
    </recommendedName>
    <alternativeName>
        <fullName evidence="6">Pyrroloquinoline quinone biosynthesis protein B</fullName>
    </alternativeName>
</protein>
<evidence type="ECO:0000259" key="7">
    <source>
        <dbReference type="Pfam" id="PF12706"/>
    </source>
</evidence>
<dbReference type="EMBL" id="JACHFJ010000001">
    <property type="protein sequence ID" value="MBB5372181.1"/>
    <property type="molecule type" value="Genomic_DNA"/>
</dbReference>
<keyword evidence="4 6" id="KW-0813">Transport</keyword>
<comment type="similarity">
    <text evidence="2 6">Belongs to the PqqB family.</text>
</comment>
<evidence type="ECO:0000256" key="2">
    <source>
        <dbReference type="ARBA" id="ARBA00008481"/>
    </source>
</evidence>
<dbReference type="NCBIfam" id="TIGR02108">
    <property type="entry name" value="PQQ_syn_pqqB"/>
    <property type="match status" value="1"/>
</dbReference>
<dbReference type="InterPro" id="IPR036866">
    <property type="entry name" value="RibonucZ/Hydroxyglut_hydro"/>
</dbReference>
<comment type="pathway">
    <text evidence="1 6">Cofactor biosynthesis; pyrroloquinoline quinone biosynthesis.</text>
</comment>
<evidence type="ECO:0000256" key="3">
    <source>
        <dbReference type="ARBA" id="ARBA00015084"/>
    </source>
</evidence>
<dbReference type="RefSeq" id="WP_183265168.1">
    <property type="nucleotide sequence ID" value="NZ_JACHFJ010000001.1"/>
</dbReference>
<dbReference type="UniPathway" id="UPA00539"/>
<dbReference type="InterPro" id="IPR011842">
    <property type="entry name" value="PQQ_synth_PqqB"/>
</dbReference>
<dbReference type="Proteomes" id="UP000553706">
    <property type="component" value="Unassembled WGS sequence"/>
</dbReference>
<comment type="caution">
    <text evidence="8">The sequence shown here is derived from an EMBL/GenBank/DDBJ whole genome shotgun (WGS) entry which is preliminary data.</text>
</comment>
<evidence type="ECO:0000256" key="1">
    <source>
        <dbReference type="ARBA" id="ARBA00004886"/>
    </source>
</evidence>
<accession>A0A840VKS8</accession>
<evidence type="ECO:0000256" key="5">
    <source>
        <dbReference type="ARBA" id="ARBA00022905"/>
    </source>
</evidence>
<name>A0A840VKS8_9PROT</name>
<feature type="domain" description="Metallo-beta-lactamase" evidence="7">
    <location>
        <begin position="50"/>
        <end position="275"/>
    </location>
</feature>
<organism evidence="8 9">
    <name type="scientific">Acidocella aromatica</name>
    <dbReference type="NCBI Taxonomy" id="1303579"/>
    <lineage>
        <taxon>Bacteria</taxon>
        <taxon>Pseudomonadati</taxon>
        <taxon>Pseudomonadota</taxon>
        <taxon>Alphaproteobacteria</taxon>
        <taxon>Acetobacterales</taxon>
        <taxon>Acidocellaceae</taxon>
        <taxon>Acidocella</taxon>
    </lineage>
</organism>